<dbReference type="EMBL" id="CP165647">
    <property type="protein sequence ID" value="XDU63349.1"/>
    <property type="molecule type" value="Genomic_DNA"/>
</dbReference>
<feature type="domain" description="AAA-ATPase-like" evidence="1">
    <location>
        <begin position="10"/>
        <end position="176"/>
    </location>
</feature>
<accession>A0AB39V698</accession>
<evidence type="ECO:0000259" key="1">
    <source>
        <dbReference type="Pfam" id="PF09820"/>
    </source>
</evidence>
<proteinExistence type="predicted"/>
<dbReference type="PANTHER" id="PTHR34825">
    <property type="entry name" value="CONSERVED PROTEIN, WITH A WEAK D-GALACTARATE DEHYDRATASE/ALTRONATE HYDROLASE DOMAIN"/>
    <property type="match status" value="1"/>
</dbReference>
<reference evidence="2" key="1">
    <citation type="submission" date="2024-07" db="EMBL/GenBank/DDBJ databases">
        <authorList>
            <person name="Li X.-J."/>
            <person name="Wang X."/>
        </authorList>
    </citation>
    <scope>NUCLEOTIDE SEQUENCE</scope>
    <source>
        <strain evidence="2">HSP-536</strain>
    </source>
</reference>
<dbReference type="AlphaFoldDB" id="A0AB39V698"/>
<gene>
    <name evidence="2" type="ORF">AB8B28_05790</name>
</gene>
<dbReference type="InterPro" id="IPR018631">
    <property type="entry name" value="AAA-ATPase-like_dom"/>
</dbReference>
<organism evidence="2">
    <name type="scientific">Leptotrichia alba</name>
    <dbReference type="NCBI Taxonomy" id="3239304"/>
    <lineage>
        <taxon>Bacteria</taxon>
        <taxon>Fusobacteriati</taxon>
        <taxon>Fusobacteriota</taxon>
        <taxon>Fusobacteriia</taxon>
        <taxon>Fusobacteriales</taxon>
        <taxon>Leptotrichiaceae</taxon>
        <taxon>Leptotrichia</taxon>
    </lineage>
</organism>
<dbReference type="Pfam" id="PF09820">
    <property type="entry name" value="AAA-ATPase_like"/>
    <property type="match status" value="1"/>
</dbReference>
<protein>
    <submittedName>
        <fullName evidence="2">AAA family ATPase</fullName>
    </submittedName>
</protein>
<name>A0AB39V698_9FUSO</name>
<dbReference type="RefSeq" id="WP_369717423.1">
    <property type="nucleotide sequence ID" value="NZ_CP165647.1"/>
</dbReference>
<sequence>MKKKKKGLAIGKSDFKEIITRNAYYIDKTKFIEEIIEDLSEVKLFTRPRRFGKTLNLSMLKYFFDVENAEKNKKLFENLYISKSEYMEHQGQNPVIFISMKNAEAESWEDSFSNIKNLVSDLYDKFEYISKNFKKRDLVEFEKIWIKKEEADWESSIKNLSRYLYEYYGKKVIILIMNTILP</sequence>
<dbReference type="PANTHER" id="PTHR34825:SF1">
    <property type="entry name" value="AAA-ATPASE-LIKE DOMAIN-CONTAINING PROTEIN"/>
    <property type="match status" value="1"/>
</dbReference>
<dbReference type="KEGG" id="lala:AB8B28_05790"/>
<evidence type="ECO:0000313" key="2">
    <source>
        <dbReference type="EMBL" id="XDU63349.1"/>
    </source>
</evidence>